<evidence type="ECO:0000313" key="2">
    <source>
        <dbReference type="Proteomes" id="UP000750711"/>
    </source>
</evidence>
<gene>
    <name evidence="1" type="ORF">GP486_006717</name>
</gene>
<dbReference type="AlphaFoldDB" id="A0A9P8IGW1"/>
<sequence length="203" mass="22908">MSTYELEAEIAQIADPSTLPVLRLALDRCRDGRYRVRDRREKLLGEFVTSWHRLQSALRRGNQTLTQLSSSSARRRLYVELQEGTAVSRSAARTLASAIPTANSFSRTRERSDYFLDSIAEAYEIRSFISTMQSMIVRLQDAAIEAVDDDNMLAKSRDYTTTHDSFNDNYTMSRGPSSVYDDSYSVASPRLSRVPGIMVGTGR</sequence>
<dbReference type="EMBL" id="JAGHQM010001605">
    <property type="protein sequence ID" value="KAH0553093.1"/>
    <property type="molecule type" value="Genomic_DNA"/>
</dbReference>
<dbReference type="Proteomes" id="UP000750711">
    <property type="component" value="Unassembled WGS sequence"/>
</dbReference>
<proteinExistence type="predicted"/>
<comment type="caution">
    <text evidence="1">The sequence shown here is derived from an EMBL/GenBank/DDBJ whole genome shotgun (WGS) entry which is preliminary data.</text>
</comment>
<evidence type="ECO:0000313" key="1">
    <source>
        <dbReference type="EMBL" id="KAH0553093.1"/>
    </source>
</evidence>
<reference evidence="1" key="1">
    <citation type="submission" date="2021-03" db="EMBL/GenBank/DDBJ databases">
        <title>Comparative genomics and phylogenomic investigation of the class Geoglossomycetes provide insights into ecological specialization and systematics.</title>
        <authorList>
            <person name="Melie T."/>
            <person name="Pirro S."/>
            <person name="Miller A.N."/>
            <person name="Quandt A."/>
        </authorList>
    </citation>
    <scope>NUCLEOTIDE SEQUENCE</scope>
    <source>
        <strain evidence="1">CAQ_001_2017</strain>
    </source>
</reference>
<accession>A0A9P8IGW1</accession>
<name>A0A9P8IGW1_9PEZI</name>
<feature type="non-terminal residue" evidence="1">
    <location>
        <position position="203"/>
    </location>
</feature>
<organism evidence="1 2">
    <name type="scientific">Trichoglossum hirsutum</name>
    <dbReference type="NCBI Taxonomy" id="265104"/>
    <lineage>
        <taxon>Eukaryota</taxon>
        <taxon>Fungi</taxon>
        <taxon>Dikarya</taxon>
        <taxon>Ascomycota</taxon>
        <taxon>Pezizomycotina</taxon>
        <taxon>Geoglossomycetes</taxon>
        <taxon>Geoglossales</taxon>
        <taxon>Geoglossaceae</taxon>
        <taxon>Trichoglossum</taxon>
    </lineage>
</organism>
<protein>
    <submittedName>
        <fullName evidence="1">Uncharacterized protein</fullName>
    </submittedName>
</protein>
<keyword evidence="2" id="KW-1185">Reference proteome</keyword>